<dbReference type="Proteomes" id="UP001163719">
    <property type="component" value="Unassembled WGS sequence"/>
</dbReference>
<evidence type="ECO:0000313" key="2">
    <source>
        <dbReference type="Proteomes" id="UP001163719"/>
    </source>
</evidence>
<organism evidence="1 2">
    <name type="scientific">Chryseobacterium oryctis</name>
    <dbReference type="NCBI Taxonomy" id="2952618"/>
    <lineage>
        <taxon>Bacteria</taxon>
        <taxon>Pseudomonadati</taxon>
        <taxon>Bacteroidota</taxon>
        <taxon>Flavobacteriia</taxon>
        <taxon>Flavobacteriales</taxon>
        <taxon>Weeksellaceae</taxon>
        <taxon>Chryseobacterium group</taxon>
        <taxon>Chryseobacterium</taxon>
    </lineage>
</organism>
<reference evidence="1" key="1">
    <citation type="submission" date="2022-10" db="EMBL/GenBank/DDBJ databases">
        <title>Chryseobacterium babae sp. nov. isolated from the gut of the beetle Oryctes rhinoceros, and Chryseobacterium kimseyorum sp. nov., isolated from a stick insect rearing cage.</title>
        <authorList>
            <person name="Shelomi M."/>
            <person name="Han C.-J."/>
            <person name="Chen W.-M."/>
            <person name="Chen H.-K."/>
            <person name="Liaw S.-J."/>
            <person name="Muhle E."/>
            <person name="Clermont D."/>
        </authorList>
    </citation>
    <scope>NUCLEOTIDE SEQUENCE</scope>
    <source>
        <strain evidence="1">WLa1L2M3</strain>
    </source>
</reference>
<dbReference type="RefSeq" id="WP_264742486.1">
    <property type="nucleotide sequence ID" value="NZ_JAPDHV010000002.1"/>
</dbReference>
<comment type="caution">
    <text evidence="1">The sequence shown here is derived from an EMBL/GenBank/DDBJ whole genome shotgun (WGS) entry which is preliminary data.</text>
</comment>
<accession>A0ABT3HL65</accession>
<sequence>MISLSVLLFSCQKTKYPWQPGISAPKYYPIADVFVDFKNGRNGSRITFDNGWGNSYGSVVSGNRYKDIPNEVFIHYNSAVENFVYKGTVNIPKEKVLRLFNQYDIEKNNSADLIVGMAPGGWIRVWFHTIDRKTDKIVNVEITKVKLRGNYDDSTDNRYKIKNLENWGKYYIYWQHFGIPYEAWAENEKEYDLVFDFKKPNNRRVSFGYVSLDGTFYQRTIERGHQKLPSEIEMCWLDDKNNDYCCKILMPKNFKKYIEQKNLKQVNLRLEIEKDHEHATLYLVNDNKKEKIVRFKSSQPTEKEIKDIEYAYAQNVEYFI</sequence>
<dbReference type="InterPro" id="IPR021326">
    <property type="entry name" value="DUF2931"/>
</dbReference>
<keyword evidence="2" id="KW-1185">Reference proteome</keyword>
<proteinExistence type="predicted"/>
<protein>
    <submittedName>
        <fullName evidence="1">DUF2931 family protein</fullName>
    </submittedName>
</protein>
<name>A0ABT3HL65_9FLAO</name>
<dbReference type="EMBL" id="JAPDHV010000002">
    <property type="protein sequence ID" value="MCW3160532.1"/>
    <property type="molecule type" value="Genomic_DNA"/>
</dbReference>
<gene>
    <name evidence="1" type="ORF">OH806_04540</name>
</gene>
<dbReference type="Pfam" id="PF11153">
    <property type="entry name" value="DUF2931"/>
    <property type="match status" value="1"/>
</dbReference>
<evidence type="ECO:0000313" key="1">
    <source>
        <dbReference type="EMBL" id="MCW3160532.1"/>
    </source>
</evidence>